<evidence type="ECO:0000256" key="1">
    <source>
        <dbReference type="ARBA" id="ARBA00002434"/>
    </source>
</evidence>
<gene>
    <name evidence="13" type="ORF">FD00_GL001033</name>
</gene>
<evidence type="ECO:0000259" key="12">
    <source>
        <dbReference type="PROSITE" id="PS51094"/>
    </source>
</evidence>
<accession>A0A0R2E314</accession>
<organism evidence="13 14">
    <name type="scientific">Liquorilactobacillus mali KCTC 3596 = DSM 20444</name>
    <dbReference type="NCBI Taxonomy" id="1046596"/>
    <lineage>
        <taxon>Bacteria</taxon>
        <taxon>Bacillati</taxon>
        <taxon>Bacillota</taxon>
        <taxon>Bacilli</taxon>
        <taxon>Lactobacillales</taxon>
        <taxon>Lactobacillaceae</taxon>
        <taxon>Liquorilactobacillus</taxon>
    </lineage>
</organism>
<dbReference type="CDD" id="cd00211">
    <property type="entry name" value="PTS_IIA_fru"/>
    <property type="match status" value="1"/>
</dbReference>
<dbReference type="EMBL" id="AYYH01000025">
    <property type="protein sequence ID" value="KRN09483.1"/>
    <property type="molecule type" value="Genomic_DNA"/>
</dbReference>
<dbReference type="InterPro" id="IPR002178">
    <property type="entry name" value="PTS_EIIA_type-2_dom"/>
</dbReference>
<keyword evidence="7" id="KW-0598">Phosphotransferase system</keyword>
<dbReference type="PATRIC" id="fig|1046596.6.peg.1111"/>
<evidence type="ECO:0000256" key="8">
    <source>
        <dbReference type="ARBA" id="ARBA00022777"/>
    </source>
</evidence>
<dbReference type="GO" id="GO:0009401">
    <property type="term" value="P:phosphoenolpyruvate-dependent sugar phosphotransferase system"/>
    <property type="evidence" value="ECO:0007669"/>
    <property type="project" value="UniProtKB-KW"/>
</dbReference>
<evidence type="ECO:0000313" key="14">
    <source>
        <dbReference type="Proteomes" id="UP000050898"/>
    </source>
</evidence>
<keyword evidence="6" id="KW-0808">Transferase</keyword>
<evidence type="ECO:0000256" key="3">
    <source>
        <dbReference type="ARBA" id="ARBA00022448"/>
    </source>
</evidence>
<keyword evidence="3" id="KW-0813">Transport</keyword>
<dbReference type="GO" id="GO:0090563">
    <property type="term" value="F:protein-phosphocysteine-sugar phosphotransferase activity"/>
    <property type="evidence" value="ECO:0007669"/>
    <property type="project" value="TreeGrafter"/>
</dbReference>
<dbReference type="PANTHER" id="PTHR30181:SF2">
    <property type="entry name" value="PTS SYSTEM MANNITOL-SPECIFIC EIICBA COMPONENT"/>
    <property type="match status" value="1"/>
</dbReference>
<evidence type="ECO:0000256" key="9">
    <source>
        <dbReference type="ARBA" id="ARBA00029908"/>
    </source>
</evidence>
<dbReference type="PROSITE" id="PS51094">
    <property type="entry name" value="PTS_EIIA_TYPE_2"/>
    <property type="match status" value="1"/>
</dbReference>
<protein>
    <recommendedName>
        <fullName evidence="2">Mannitol-specific phosphotransferase enzyme IIA component</fullName>
    </recommendedName>
    <alternativeName>
        <fullName evidence="10">EIIA</fullName>
    </alternativeName>
    <alternativeName>
        <fullName evidence="11">EIII</fullName>
    </alternativeName>
    <alternativeName>
        <fullName evidence="9">PTS system mannitol-specific EIIA component</fullName>
    </alternativeName>
</protein>
<dbReference type="SUPFAM" id="SSF55804">
    <property type="entry name" value="Phoshotransferase/anion transport protein"/>
    <property type="match status" value="1"/>
</dbReference>
<evidence type="ECO:0000313" key="13">
    <source>
        <dbReference type="EMBL" id="KRN09483.1"/>
    </source>
</evidence>
<dbReference type="PROSITE" id="PS00372">
    <property type="entry name" value="PTS_EIIA_TYPE_2_HIS"/>
    <property type="match status" value="1"/>
</dbReference>
<dbReference type="AlphaFoldDB" id="A0A0R2E314"/>
<evidence type="ECO:0000256" key="2">
    <source>
        <dbReference type="ARBA" id="ARBA00014783"/>
    </source>
</evidence>
<evidence type="ECO:0000256" key="7">
    <source>
        <dbReference type="ARBA" id="ARBA00022683"/>
    </source>
</evidence>
<dbReference type="GO" id="GO:0016301">
    <property type="term" value="F:kinase activity"/>
    <property type="evidence" value="ECO:0007669"/>
    <property type="project" value="UniProtKB-KW"/>
</dbReference>
<evidence type="ECO:0000256" key="4">
    <source>
        <dbReference type="ARBA" id="ARBA00022553"/>
    </source>
</evidence>
<dbReference type="InterPro" id="IPR050893">
    <property type="entry name" value="Sugar_PTS"/>
</dbReference>
<keyword evidence="4" id="KW-0597">Phosphoprotein</keyword>
<sequence>MMKMDLEKEMIKLNQHVATKEEAIRLAGKLLVDSGDVEPEYVESMIARNADVSTYMGNFIAIPHGTEEGKKFIKKTGISVIQIPMGVDFSEDSQNENVVTVVFGIAGLNGEHLNLLSQIALFCSDVNNVVKLADAQSEQEIINLLKEVDK</sequence>
<name>A0A0R2E314_9LACO</name>
<evidence type="ECO:0000256" key="6">
    <source>
        <dbReference type="ARBA" id="ARBA00022679"/>
    </source>
</evidence>
<evidence type="ECO:0000256" key="5">
    <source>
        <dbReference type="ARBA" id="ARBA00022597"/>
    </source>
</evidence>
<dbReference type="PANTHER" id="PTHR30181">
    <property type="entry name" value="MANNITOL PERMEASE IIC COMPONENT"/>
    <property type="match status" value="1"/>
</dbReference>
<proteinExistence type="predicted"/>
<keyword evidence="8" id="KW-0418">Kinase</keyword>
<feature type="domain" description="PTS EIIA type-2" evidence="12">
    <location>
        <begin position="4"/>
        <end position="148"/>
    </location>
</feature>
<keyword evidence="5" id="KW-0762">Sugar transport</keyword>
<evidence type="ECO:0000256" key="11">
    <source>
        <dbReference type="ARBA" id="ARBA00030962"/>
    </source>
</evidence>
<evidence type="ECO:0000256" key="10">
    <source>
        <dbReference type="ARBA" id="ARBA00030956"/>
    </source>
</evidence>
<dbReference type="Gene3D" id="3.40.930.10">
    <property type="entry name" value="Mannitol-specific EII, Chain A"/>
    <property type="match status" value="1"/>
</dbReference>
<comment type="caution">
    <text evidence="13">The sequence shown here is derived from an EMBL/GenBank/DDBJ whole genome shotgun (WGS) entry which is preliminary data.</text>
</comment>
<keyword evidence="14" id="KW-1185">Reference proteome</keyword>
<dbReference type="Pfam" id="PF00359">
    <property type="entry name" value="PTS_EIIA_2"/>
    <property type="match status" value="1"/>
</dbReference>
<dbReference type="InterPro" id="IPR016152">
    <property type="entry name" value="PTrfase/Anion_transptr"/>
</dbReference>
<reference evidence="13 14" key="1">
    <citation type="journal article" date="2015" name="Genome Announc.">
        <title>Expanding the biotechnology potential of lactobacilli through comparative genomics of 213 strains and associated genera.</title>
        <authorList>
            <person name="Sun Z."/>
            <person name="Harris H.M."/>
            <person name="McCann A."/>
            <person name="Guo C."/>
            <person name="Argimon S."/>
            <person name="Zhang W."/>
            <person name="Yang X."/>
            <person name="Jeffery I.B."/>
            <person name="Cooney J.C."/>
            <person name="Kagawa T.F."/>
            <person name="Liu W."/>
            <person name="Song Y."/>
            <person name="Salvetti E."/>
            <person name="Wrobel A."/>
            <person name="Rasinkangas P."/>
            <person name="Parkhill J."/>
            <person name="Rea M.C."/>
            <person name="O'Sullivan O."/>
            <person name="Ritari J."/>
            <person name="Douillard F.P."/>
            <person name="Paul Ross R."/>
            <person name="Yang R."/>
            <person name="Briner A.E."/>
            <person name="Felis G.E."/>
            <person name="de Vos W.M."/>
            <person name="Barrangou R."/>
            <person name="Klaenhammer T.R."/>
            <person name="Caufield P.W."/>
            <person name="Cui Y."/>
            <person name="Zhang H."/>
            <person name="O'Toole P.W."/>
        </authorList>
    </citation>
    <scope>NUCLEOTIDE SEQUENCE [LARGE SCALE GENOMIC DNA]</scope>
    <source>
        <strain evidence="13 14">DSM 20444</strain>
    </source>
</reference>
<dbReference type="GO" id="GO:0005886">
    <property type="term" value="C:plasma membrane"/>
    <property type="evidence" value="ECO:0007669"/>
    <property type="project" value="TreeGrafter"/>
</dbReference>
<dbReference type="Proteomes" id="UP000050898">
    <property type="component" value="Unassembled WGS sequence"/>
</dbReference>
<comment type="function">
    <text evidence="1">The phosphoenolpyruvate-dependent sugar phosphotransferase system (sugar PTS), a major carbohydrate active transport system, catalyzes the phosphorylation of incoming sugar substrates concomitantly with their translocation across the cell membrane. The enzyme II CmtAB PTS system is involved in D-mannitol transport.</text>
</comment>